<feature type="transmembrane region" description="Helical" evidence="1">
    <location>
        <begin position="82"/>
        <end position="104"/>
    </location>
</feature>
<evidence type="ECO:0000313" key="3">
    <source>
        <dbReference type="WBParaSite" id="L893_g2448.t1"/>
    </source>
</evidence>
<keyword evidence="1" id="KW-1133">Transmembrane helix</keyword>
<keyword evidence="1" id="KW-0812">Transmembrane</keyword>
<dbReference type="AlphaFoldDB" id="A0A1I7ZA95"/>
<dbReference type="WBParaSite" id="L893_g2448.t1">
    <property type="protein sequence ID" value="L893_g2448.t1"/>
    <property type="gene ID" value="L893_g2448"/>
</dbReference>
<sequence>MFVTGVVLQPIHVMHHSKSCAKFVGLVSFFGLKAHVTAIFVIAFISGNVAVALGICFFYRYDQLRRINVHTVDNGYCRLSTCVAMHILGAPAFGLCTYFLVSYAELTPDGEGGVYVMCYDESSYFMVARLSVLLCVATLGFVTPNRNAILEIIGRKKVVTPTVSLVSTNT</sequence>
<evidence type="ECO:0000256" key="1">
    <source>
        <dbReference type="SAM" id="Phobius"/>
    </source>
</evidence>
<organism evidence="2 3">
    <name type="scientific">Steinernema glaseri</name>
    <dbReference type="NCBI Taxonomy" id="37863"/>
    <lineage>
        <taxon>Eukaryota</taxon>
        <taxon>Metazoa</taxon>
        <taxon>Ecdysozoa</taxon>
        <taxon>Nematoda</taxon>
        <taxon>Chromadorea</taxon>
        <taxon>Rhabditida</taxon>
        <taxon>Tylenchina</taxon>
        <taxon>Panagrolaimomorpha</taxon>
        <taxon>Strongyloidoidea</taxon>
        <taxon>Steinernematidae</taxon>
        <taxon>Steinernema</taxon>
    </lineage>
</organism>
<dbReference type="Proteomes" id="UP000095287">
    <property type="component" value="Unplaced"/>
</dbReference>
<protein>
    <submittedName>
        <fullName evidence="3">G protein-coupled receptor</fullName>
    </submittedName>
</protein>
<proteinExistence type="predicted"/>
<reference evidence="3" key="1">
    <citation type="submission" date="2016-11" db="UniProtKB">
        <authorList>
            <consortium name="WormBaseParasite"/>
        </authorList>
    </citation>
    <scope>IDENTIFICATION</scope>
</reference>
<keyword evidence="2" id="KW-1185">Reference proteome</keyword>
<feature type="transmembrane region" description="Helical" evidence="1">
    <location>
        <begin position="36"/>
        <end position="61"/>
    </location>
</feature>
<name>A0A1I7ZA95_9BILA</name>
<keyword evidence="1" id="KW-0472">Membrane</keyword>
<evidence type="ECO:0000313" key="2">
    <source>
        <dbReference type="Proteomes" id="UP000095287"/>
    </source>
</evidence>
<feature type="transmembrane region" description="Helical" evidence="1">
    <location>
        <begin position="124"/>
        <end position="142"/>
    </location>
</feature>
<accession>A0A1I7ZA95</accession>